<dbReference type="EMBL" id="FXWK01000001">
    <property type="protein sequence ID" value="SMQ70153.1"/>
    <property type="molecule type" value="Genomic_DNA"/>
</dbReference>
<sequence>MAISGKITRFNMHQLPPYERMQQMRARRAEAAAMVQKSASLAGSFAAIQQNQSQATGDLISKIAMQRIYKKA</sequence>
<evidence type="ECO:0000313" key="1">
    <source>
        <dbReference type="EMBL" id="SMQ70153.1"/>
    </source>
</evidence>
<dbReference type="AlphaFoldDB" id="A0A1Y6FCG4"/>
<proteinExistence type="predicted"/>
<organism evidence="1 2">
    <name type="scientific">Devosia lucknowensis</name>
    <dbReference type="NCBI Taxonomy" id="1096929"/>
    <lineage>
        <taxon>Bacteria</taxon>
        <taxon>Pseudomonadati</taxon>
        <taxon>Pseudomonadota</taxon>
        <taxon>Alphaproteobacteria</taxon>
        <taxon>Hyphomicrobiales</taxon>
        <taxon>Devosiaceae</taxon>
        <taxon>Devosia</taxon>
    </lineage>
</organism>
<dbReference type="Proteomes" id="UP000194474">
    <property type="component" value="Unassembled WGS sequence"/>
</dbReference>
<gene>
    <name evidence="1" type="ORF">SAMN06295905_1800</name>
</gene>
<reference evidence="2" key="1">
    <citation type="submission" date="2017-04" db="EMBL/GenBank/DDBJ databases">
        <authorList>
            <person name="Varghese N."/>
            <person name="Submissions S."/>
        </authorList>
    </citation>
    <scope>NUCLEOTIDE SEQUENCE [LARGE SCALE GENOMIC DNA]</scope>
</reference>
<evidence type="ECO:0000313" key="2">
    <source>
        <dbReference type="Proteomes" id="UP000194474"/>
    </source>
</evidence>
<name>A0A1Y6FCG4_9HYPH</name>
<keyword evidence="2" id="KW-1185">Reference proteome</keyword>
<protein>
    <submittedName>
        <fullName evidence="1">Uncharacterized protein</fullName>
    </submittedName>
</protein>
<accession>A0A1Y6FCG4</accession>